<dbReference type="ExpressionAtlas" id="A0A6I8W054">
    <property type="expression patterns" value="baseline"/>
</dbReference>
<reference evidence="2" key="1">
    <citation type="submission" date="2025-08" db="UniProtKB">
        <authorList>
            <consortium name="RefSeq"/>
        </authorList>
    </citation>
    <scope>IDENTIFICATION</scope>
    <source>
        <strain evidence="2">MV-25-SWS-2005</strain>
        <tissue evidence="2">Whole body</tissue>
    </source>
</reference>
<dbReference type="Proteomes" id="UP000001819">
    <property type="component" value="Chromosome 4"/>
</dbReference>
<sequence>MRAEADTVYVHVDVPVHTPNMLQTTFLDWIPVTSALIPAPNGDYEYFVPSESTSCIRQLLVRLTCLARAYITDVVFPPGPCFIRFRRLYWSRPSLAANCYAAIPSSYLGRSSPPPGIPLACLRTPLCPPSFNRSFPLHRSQFTAFSVRIVLK</sequence>
<keyword evidence="1" id="KW-1185">Reference proteome</keyword>
<accession>A0A6I8W054</accession>
<evidence type="ECO:0000313" key="2">
    <source>
        <dbReference type="RefSeq" id="XP_033236638.1"/>
    </source>
</evidence>
<proteinExistence type="predicted"/>
<dbReference type="InParanoid" id="A0A6I8W054"/>
<dbReference type="AlphaFoldDB" id="A0A6I8W054"/>
<name>A0A6I8W054_DROPS</name>
<gene>
    <name evidence="2" type="primary">LOC6903576</name>
</gene>
<protein>
    <submittedName>
        <fullName evidence="2">Uncharacterized protein</fullName>
    </submittedName>
</protein>
<dbReference type="KEGG" id="dpo:6903576"/>
<organism evidence="1 2">
    <name type="scientific">Drosophila pseudoobscura pseudoobscura</name>
    <name type="common">Fruit fly</name>
    <dbReference type="NCBI Taxonomy" id="46245"/>
    <lineage>
        <taxon>Eukaryota</taxon>
        <taxon>Metazoa</taxon>
        <taxon>Ecdysozoa</taxon>
        <taxon>Arthropoda</taxon>
        <taxon>Hexapoda</taxon>
        <taxon>Insecta</taxon>
        <taxon>Pterygota</taxon>
        <taxon>Neoptera</taxon>
        <taxon>Endopterygota</taxon>
        <taxon>Diptera</taxon>
        <taxon>Brachycera</taxon>
        <taxon>Muscomorpha</taxon>
        <taxon>Ephydroidea</taxon>
        <taxon>Drosophilidae</taxon>
        <taxon>Drosophila</taxon>
        <taxon>Sophophora</taxon>
    </lineage>
</organism>
<dbReference type="RefSeq" id="XP_033236638.1">
    <property type="nucleotide sequence ID" value="XM_033380747.1"/>
</dbReference>
<evidence type="ECO:0000313" key="1">
    <source>
        <dbReference type="Proteomes" id="UP000001819"/>
    </source>
</evidence>